<protein>
    <recommendedName>
        <fullName evidence="6">NAC domain-containing protein</fullName>
    </recommendedName>
</protein>
<organism evidence="7 8">
    <name type="scientific">Gossypium tomentosum</name>
    <name type="common">Hawaiian cotton</name>
    <name type="synonym">Gossypium sandvicense</name>
    <dbReference type="NCBI Taxonomy" id="34277"/>
    <lineage>
        <taxon>Eukaryota</taxon>
        <taxon>Viridiplantae</taxon>
        <taxon>Streptophyta</taxon>
        <taxon>Embryophyta</taxon>
        <taxon>Tracheophyta</taxon>
        <taxon>Spermatophyta</taxon>
        <taxon>Magnoliopsida</taxon>
        <taxon>eudicotyledons</taxon>
        <taxon>Gunneridae</taxon>
        <taxon>Pentapetalae</taxon>
        <taxon>rosids</taxon>
        <taxon>malvids</taxon>
        <taxon>Malvales</taxon>
        <taxon>Malvaceae</taxon>
        <taxon>Malvoideae</taxon>
        <taxon>Gossypium</taxon>
    </lineage>
</organism>
<proteinExistence type="predicted"/>
<evidence type="ECO:0000256" key="2">
    <source>
        <dbReference type="ARBA" id="ARBA00023015"/>
    </source>
</evidence>
<dbReference type="EMBL" id="CM017624">
    <property type="protein sequence ID" value="TYH81961.1"/>
    <property type="molecule type" value="Genomic_DNA"/>
</dbReference>
<dbReference type="PANTHER" id="PTHR31989">
    <property type="entry name" value="NAC DOMAIN-CONTAINING PROTEIN 82-RELATED"/>
    <property type="match status" value="1"/>
</dbReference>
<evidence type="ECO:0000256" key="1">
    <source>
        <dbReference type="ARBA" id="ARBA00004123"/>
    </source>
</evidence>
<dbReference type="PROSITE" id="PS51005">
    <property type="entry name" value="NAC"/>
    <property type="match status" value="1"/>
</dbReference>
<evidence type="ECO:0000313" key="8">
    <source>
        <dbReference type="Proteomes" id="UP000322667"/>
    </source>
</evidence>
<keyword evidence="3" id="KW-0238">DNA-binding</keyword>
<comment type="subcellular location">
    <subcellularLocation>
        <location evidence="1">Nucleus</location>
    </subcellularLocation>
</comment>
<evidence type="ECO:0000256" key="5">
    <source>
        <dbReference type="ARBA" id="ARBA00023242"/>
    </source>
</evidence>
<dbReference type="GO" id="GO:0003677">
    <property type="term" value="F:DNA binding"/>
    <property type="evidence" value="ECO:0007669"/>
    <property type="project" value="UniProtKB-KW"/>
</dbReference>
<accession>A0A5D2LR64</accession>
<evidence type="ECO:0000259" key="6">
    <source>
        <dbReference type="PROSITE" id="PS51005"/>
    </source>
</evidence>
<dbReference type="InterPro" id="IPR036093">
    <property type="entry name" value="NAC_dom_sf"/>
</dbReference>
<gene>
    <name evidence="7" type="ORF">ES332_D02G022500v1</name>
</gene>
<reference evidence="7 8" key="1">
    <citation type="submission" date="2019-07" db="EMBL/GenBank/DDBJ databases">
        <title>WGS assembly of Gossypium tomentosum.</title>
        <authorList>
            <person name="Chen Z.J."/>
            <person name="Sreedasyam A."/>
            <person name="Ando A."/>
            <person name="Song Q."/>
            <person name="De L."/>
            <person name="Hulse-Kemp A."/>
            <person name="Ding M."/>
            <person name="Ye W."/>
            <person name="Kirkbride R."/>
            <person name="Jenkins J."/>
            <person name="Plott C."/>
            <person name="Lovell J."/>
            <person name="Lin Y.-M."/>
            <person name="Vaughn R."/>
            <person name="Liu B."/>
            <person name="Li W."/>
            <person name="Simpson S."/>
            <person name="Scheffler B."/>
            <person name="Saski C."/>
            <person name="Grover C."/>
            <person name="Hu G."/>
            <person name="Conover J."/>
            <person name="Carlson J."/>
            <person name="Shu S."/>
            <person name="Boston L."/>
            <person name="Williams M."/>
            <person name="Peterson D."/>
            <person name="Mcgee K."/>
            <person name="Jones D."/>
            <person name="Wendel J."/>
            <person name="Stelly D."/>
            <person name="Grimwood J."/>
            <person name="Schmutz J."/>
        </authorList>
    </citation>
    <scope>NUCLEOTIDE SEQUENCE [LARGE SCALE GENOMIC DNA]</scope>
    <source>
        <strain evidence="7">7179.01</strain>
    </source>
</reference>
<sequence length="285" mass="33099">MVLTGFRFSPTDEEVIEILGQKVSGNTSMAAFDFIIQKDIYDFEPQELHGPTSFPPFSGFSYVIFINFACLKLGFSTLIFRSESTIGLNKNERYYYCRRETDSREVMGRGWWKATSHLKAVSSPNGEVMGYKRPLTFHRFKDNIQGNRKGAIKTDWIMHEYGLQSIHTEWRLCKIKYKGKEKVEEDMTPMEKTLHSNNKTLLMSFEAKDGSSSRSNSIAPMQLELAFEQPPLTQPILPVSTDINYYYDSYCWSNSNIYEDHQLADQLDTLSEQPFSDLWSWDDYH</sequence>
<keyword evidence="2" id="KW-0805">Transcription regulation</keyword>
<dbReference type="GO" id="GO:0005634">
    <property type="term" value="C:nucleus"/>
    <property type="evidence" value="ECO:0007669"/>
    <property type="project" value="UniProtKB-SubCell"/>
</dbReference>
<evidence type="ECO:0000313" key="7">
    <source>
        <dbReference type="EMBL" id="TYH81961.1"/>
    </source>
</evidence>
<evidence type="ECO:0000256" key="3">
    <source>
        <dbReference type="ARBA" id="ARBA00023125"/>
    </source>
</evidence>
<dbReference type="SUPFAM" id="SSF101941">
    <property type="entry name" value="NAC domain"/>
    <property type="match status" value="2"/>
</dbReference>
<keyword evidence="8" id="KW-1185">Reference proteome</keyword>
<keyword evidence="4" id="KW-0804">Transcription</keyword>
<dbReference type="Proteomes" id="UP000322667">
    <property type="component" value="Chromosome D02"/>
</dbReference>
<name>A0A5D2LR64_GOSTO</name>
<dbReference type="GO" id="GO:0006355">
    <property type="term" value="P:regulation of DNA-templated transcription"/>
    <property type="evidence" value="ECO:0007669"/>
    <property type="project" value="InterPro"/>
</dbReference>
<dbReference type="Gene3D" id="2.170.150.80">
    <property type="entry name" value="NAC domain"/>
    <property type="match status" value="1"/>
</dbReference>
<dbReference type="InterPro" id="IPR003441">
    <property type="entry name" value="NAC-dom"/>
</dbReference>
<evidence type="ECO:0000256" key="4">
    <source>
        <dbReference type="ARBA" id="ARBA00023163"/>
    </source>
</evidence>
<keyword evidence="5" id="KW-0539">Nucleus</keyword>
<dbReference type="AlphaFoldDB" id="A0A5D2LR64"/>
<feature type="domain" description="NAC" evidence="6">
    <location>
        <begin position="2"/>
        <end position="178"/>
    </location>
</feature>
<dbReference type="Pfam" id="PF02365">
    <property type="entry name" value="NAM"/>
    <property type="match status" value="2"/>
</dbReference>